<organism evidence="1 2">
    <name type="scientific">Cystobacter ferrugineus</name>
    <dbReference type="NCBI Taxonomy" id="83449"/>
    <lineage>
        <taxon>Bacteria</taxon>
        <taxon>Pseudomonadati</taxon>
        <taxon>Myxococcota</taxon>
        <taxon>Myxococcia</taxon>
        <taxon>Myxococcales</taxon>
        <taxon>Cystobacterineae</taxon>
        <taxon>Archangiaceae</taxon>
        <taxon>Cystobacter</taxon>
    </lineage>
</organism>
<name>A0A1L9AYW3_9BACT</name>
<reference evidence="2" key="1">
    <citation type="submission" date="2016-11" db="EMBL/GenBank/DDBJ databases">
        <authorList>
            <person name="Shukria A."/>
            <person name="Stevens D.C."/>
        </authorList>
    </citation>
    <scope>NUCLEOTIDE SEQUENCE [LARGE SCALE GENOMIC DNA]</scope>
    <source>
        <strain evidence="2">Cbfe23</strain>
    </source>
</reference>
<dbReference type="EMBL" id="MPIN01000015">
    <property type="protein sequence ID" value="OJH35093.1"/>
    <property type="molecule type" value="Genomic_DNA"/>
</dbReference>
<evidence type="ECO:0000313" key="2">
    <source>
        <dbReference type="Proteomes" id="UP000182229"/>
    </source>
</evidence>
<evidence type="ECO:0000313" key="1">
    <source>
        <dbReference type="EMBL" id="OJH35093.1"/>
    </source>
</evidence>
<dbReference type="Proteomes" id="UP000182229">
    <property type="component" value="Unassembled WGS sequence"/>
</dbReference>
<reference evidence="1 2" key="2">
    <citation type="submission" date="2016-12" db="EMBL/GenBank/DDBJ databases">
        <title>Draft Genome Sequence of Cystobacter ferrugineus Strain Cbfe23.</title>
        <authorList>
            <person name="Akbar S."/>
            <person name="Dowd S.E."/>
            <person name="Stevens D.C."/>
        </authorList>
    </citation>
    <scope>NUCLEOTIDE SEQUENCE [LARGE SCALE GENOMIC DNA]</scope>
    <source>
        <strain evidence="1 2">Cbfe23</strain>
    </source>
</reference>
<proteinExistence type="predicted"/>
<comment type="caution">
    <text evidence="1">The sequence shown here is derived from an EMBL/GenBank/DDBJ whole genome shotgun (WGS) entry which is preliminary data.</text>
</comment>
<gene>
    <name evidence="1" type="ORF">BON30_39145</name>
</gene>
<keyword evidence="2" id="KW-1185">Reference proteome</keyword>
<sequence>MLYRGGEHSASVAKTLTRLSWTAGQSEPDGSHRLKVSALASFAGAKRSQLAALTEAEVTAGLRSVVTGVTCLARARSRAPRLALAPIVLVRDRRNGLVPLERGATVHEVDEGGIYSW</sequence>
<accession>A0A1L9AYW3</accession>
<protein>
    <submittedName>
        <fullName evidence="1">Uncharacterized protein</fullName>
    </submittedName>
</protein>
<dbReference type="AlphaFoldDB" id="A0A1L9AYW3"/>